<feature type="transmembrane region" description="Helical" evidence="1">
    <location>
        <begin position="53"/>
        <end position="78"/>
    </location>
</feature>
<dbReference type="PRINTS" id="PR00385">
    <property type="entry name" value="P450"/>
</dbReference>
<gene>
    <name evidence="2" type="ORF">SLS56_004967</name>
</gene>
<reference evidence="2 3" key="1">
    <citation type="submission" date="2024-02" db="EMBL/GenBank/DDBJ databases">
        <title>De novo assembly and annotation of 12 fungi associated with fruit tree decline syndrome in Ontario, Canada.</title>
        <authorList>
            <person name="Sulman M."/>
            <person name="Ellouze W."/>
            <person name="Ilyukhin E."/>
        </authorList>
    </citation>
    <scope>NUCLEOTIDE SEQUENCE [LARGE SCALE GENOMIC DNA]</scope>
    <source>
        <strain evidence="2 3">M1-105</strain>
    </source>
</reference>
<dbReference type="PRINTS" id="PR00463">
    <property type="entry name" value="EP450I"/>
</dbReference>
<dbReference type="Proteomes" id="UP001521116">
    <property type="component" value="Unassembled WGS sequence"/>
</dbReference>
<organism evidence="2 3">
    <name type="scientific">Neofusicoccum ribis</name>
    <dbReference type="NCBI Taxonomy" id="45134"/>
    <lineage>
        <taxon>Eukaryota</taxon>
        <taxon>Fungi</taxon>
        <taxon>Dikarya</taxon>
        <taxon>Ascomycota</taxon>
        <taxon>Pezizomycotina</taxon>
        <taxon>Dothideomycetes</taxon>
        <taxon>Dothideomycetes incertae sedis</taxon>
        <taxon>Botryosphaeriales</taxon>
        <taxon>Botryosphaeriaceae</taxon>
        <taxon>Neofusicoccum</taxon>
    </lineage>
</organism>
<dbReference type="EMBL" id="JAJVDC020000048">
    <property type="protein sequence ID" value="KAL1630295.1"/>
    <property type="molecule type" value="Genomic_DNA"/>
</dbReference>
<keyword evidence="1" id="KW-1133">Transmembrane helix</keyword>
<dbReference type="InterPro" id="IPR050121">
    <property type="entry name" value="Cytochrome_P450_monoxygenase"/>
</dbReference>
<proteinExistence type="predicted"/>
<accession>A0ABR3SUS9</accession>
<dbReference type="CDD" id="cd11061">
    <property type="entry name" value="CYP67-like"/>
    <property type="match status" value="1"/>
</dbReference>
<dbReference type="SUPFAM" id="SSF48264">
    <property type="entry name" value="Cytochrome P450"/>
    <property type="match status" value="1"/>
</dbReference>
<sequence>MVASASPALSLMGLRIALDTNVPTAAVSAAGLGVLFHVTVLRNLEVDNFMYHLLSSLLAATAMLTFAYVLVGFSFLSALSRTCLASLSFNTGLFLSIAIYRVFFHRLRKFPGPFGAKVSRFYSAYLAGKEVKYFKEIERMHHRFGDFIRTGPREVAIVRKSAVPLLLGPTSECRKSTWYMQVDSDSSKCSIHMTRDFDDHKRRRKAWDRGFAIKALSTYEPRIKRKVDQFISQLSQAQAPLDGTAWSMYLSFDIMGEVGFGKDFGGVSSGTEHPAIKGIHSHMEILGIMSHLPWLLNLLSRVPGAAAPYAGFFGWCAAEIKAKQRDWNPDQYPQDIVSWLLKAFVENDAAASPSEEALHEDSRVVIIAGSETTATTLATVLYYLAKYPAVLKKLQSEIDAAMPTAADWTYNKVKSITYIDDIIHESLRLKPALLTGGYRVTPPEGLQVDEQYIPGDTNVFVPVQLIHTDPRYWKQAEDFVPERFGERRDEMGTDGAPFIPFSLGAYSCPGKNLAILSLRLAVSRIAQQLDVSFAPGETGERFDKEALDTFTTTLPPVMIQFSERKL</sequence>
<dbReference type="Gene3D" id="1.10.630.10">
    <property type="entry name" value="Cytochrome P450"/>
    <property type="match status" value="1"/>
</dbReference>
<feature type="transmembrane region" description="Helical" evidence="1">
    <location>
        <begin position="84"/>
        <end position="104"/>
    </location>
</feature>
<dbReference type="InterPro" id="IPR001128">
    <property type="entry name" value="Cyt_P450"/>
</dbReference>
<evidence type="ECO:0008006" key="4">
    <source>
        <dbReference type="Google" id="ProtNLM"/>
    </source>
</evidence>
<keyword evidence="1" id="KW-0472">Membrane</keyword>
<keyword evidence="3" id="KW-1185">Reference proteome</keyword>
<evidence type="ECO:0000256" key="1">
    <source>
        <dbReference type="SAM" id="Phobius"/>
    </source>
</evidence>
<dbReference type="PANTHER" id="PTHR24305">
    <property type="entry name" value="CYTOCHROME P450"/>
    <property type="match status" value="1"/>
</dbReference>
<dbReference type="InterPro" id="IPR036396">
    <property type="entry name" value="Cyt_P450_sf"/>
</dbReference>
<protein>
    <recommendedName>
        <fullName evidence="4">Cytochrome P450</fullName>
    </recommendedName>
</protein>
<feature type="transmembrane region" description="Helical" evidence="1">
    <location>
        <begin position="20"/>
        <end position="41"/>
    </location>
</feature>
<evidence type="ECO:0000313" key="3">
    <source>
        <dbReference type="Proteomes" id="UP001521116"/>
    </source>
</evidence>
<evidence type="ECO:0000313" key="2">
    <source>
        <dbReference type="EMBL" id="KAL1630295.1"/>
    </source>
</evidence>
<name>A0ABR3SUS9_9PEZI</name>
<keyword evidence="1" id="KW-0812">Transmembrane</keyword>
<dbReference type="InterPro" id="IPR002401">
    <property type="entry name" value="Cyt_P450_E_grp-I"/>
</dbReference>
<dbReference type="PANTHER" id="PTHR24305:SF78">
    <property type="entry name" value="P450, PUTATIVE (EUROFUNG)-RELATED"/>
    <property type="match status" value="1"/>
</dbReference>
<dbReference type="Pfam" id="PF00067">
    <property type="entry name" value="p450"/>
    <property type="match status" value="1"/>
</dbReference>
<comment type="caution">
    <text evidence="2">The sequence shown here is derived from an EMBL/GenBank/DDBJ whole genome shotgun (WGS) entry which is preliminary data.</text>
</comment>